<keyword evidence="3" id="KW-1185">Reference proteome</keyword>
<dbReference type="Proteomes" id="UP001597337">
    <property type="component" value="Unassembled WGS sequence"/>
</dbReference>
<dbReference type="Pfam" id="PF05534">
    <property type="entry name" value="HicB"/>
    <property type="match status" value="1"/>
</dbReference>
<dbReference type="Pfam" id="PF15919">
    <property type="entry name" value="HicB_lk_antitox"/>
    <property type="match status" value="1"/>
</dbReference>
<feature type="domain" description="HicB-like antitoxin of toxin-antitoxin system" evidence="1">
    <location>
        <begin position="16"/>
        <end position="69"/>
    </location>
</feature>
<dbReference type="RefSeq" id="WP_386027306.1">
    <property type="nucleotide sequence ID" value="NZ_JBHUHX010000036.1"/>
</dbReference>
<dbReference type="SUPFAM" id="SSF143100">
    <property type="entry name" value="TTHA1013/TTHA0281-like"/>
    <property type="match status" value="1"/>
</dbReference>
<dbReference type="InterPro" id="IPR035069">
    <property type="entry name" value="TTHA1013/TTHA0281-like"/>
</dbReference>
<gene>
    <name evidence="2" type="ORF">ACFSJC_12880</name>
</gene>
<proteinExistence type="predicted"/>
<comment type="caution">
    <text evidence="2">The sequence shown here is derived from an EMBL/GenBank/DDBJ whole genome shotgun (WGS) entry which is preliminary data.</text>
</comment>
<dbReference type="InterPro" id="IPR010985">
    <property type="entry name" value="Ribbon_hlx_hlx"/>
</dbReference>
<protein>
    <submittedName>
        <fullName evidence="2">Toxin-antitoxin system HicB family antitoxin</fullName>
    </submittedName>
</protein>
<sequence>MRNLDDYPFEIRPLKASEGGGYLISYPDFSECISDGETIEEAILHGRDALAATVETLVAKGFAVPAPNSGGVASGKFVARVPKMIHAQLASRAKSEGVSLNTLVLTFIAEGLGRREHRV</sequence>
<reference evidence="3" key="1">
    <citation type="journal article" date="2019" name="Int. J. Syst. Evol. Microbiol.">
        <title>The Global Catalogue of Microorganisms (GCM) 10K type strain sequencing project: providing services to taxonomists for standard genome sequencing and annotation.</title>
        <authorList>
            <consortium name="The Broad Institute Genomics Platform"/>
            <consortium name="The Broad Institute Genome Sequencing Center for Infectious Disease"/>
            <person name="Wu L."/>
            <person name="Ma J."/>
        </authorList>
    </citation>
    <scope>NUCLEOTIDE SEQUENCE [LARGE SCALE GENOMIC DNA]</scope>
    <source>
        <strain evidence="3">KACC 12597</strain>
    </source>
</reference>
<name>A0ABW4Y9Q3_9GAMM</name>
<evidence type="ECO:0000259" key="1">
    <source>
        <dbReference type="Pfam" id="PF15919"/>
    </source>
</evidence>
<dbReference type="InterPro" id="IPR031807">
    <property type="entry name" value="HicB-like"/>
</dbReference>
<dbReference type="SUPFAM" id="SSF47598">
    <property type="entry name" value="Ribbon-helix-helix"/>
    <property type="match status" value="1"/>
</dbReference>
<evidence type="ECO:0000313" key="2">
    <source>
        <dbReference type="EMBL" id="MFD2112734.1"/>
    </source>
</evidence>
<dbReference type="EMBL" id="JBHUHX010000036">
    <property type="protein sequence ID" value="MFD2112734.1"/>
    <property type="molecule type" value="Genomic_DNA"/>
</dbReference>
<dbReference type="InterPro" id="IPR008651">
    <property type="entry name" value="Uncharacterised_HicB"/>
</dbReference>
<accession>A0ABW4Y9Q3</accession>
<dbReference type="Gene3D" id="3.30.160.250">
    <property type="match status" value="1"/>
</dbReference>
<organism evidence="2 3">
    <name type="scientific">Thiorhodococcus fuscus</name>
    <dbReference type="NCBI Taxonomy" id="527200"/>
    <lineage>
        <taxon>Bacteria</taxon>
        <taxon>Pseudomonadati</taxon>
        <taxon>Pseudomonadota</taxon>
        <taxon>Gammaproteobacteria</taxon>
        <taxon>Chromatiales</taxon>
        <taxon>Chromatiaceae</taxon>
        <taxon>Thiorhodococcus</taxon>
    </lineage>
</organism>
<evidence type="ECO:0000313" key="3">
    <source>
        <dbReference type="Proteomes" id="UP001597337"/>
    </source>
</evidence>